<dbReference type="Proteomes" id="UP000299102">
    <property type="component" value="Unassembled WGS sequence"/>
</dbReference>
<organism evidence="2 3">
    <name type="scientific">Eumeta variegata</name>
    <name type="common">Bagworm moth</name>
    <name type="synonym">Eumeta japonica</name>
    <dbReference type="NCBI Taxonomy" id="151549"/>
    <lineage>
        <taxon>Eukaryota</taxon>
        <taxon>Metazoa</taxon>
        <taxon>Ecdysozoa</taxon>
        <taxon>Arthropoda</taxon>
        <taxon>Hexapoda</taxon>
        <taxon>Insecta</taxon>
        <taxon>Pterygota</taxon>
        <taxon>Neoptera</taxon>
        <taxon>Endopterygota</taxon>
        <taxon>Lepidoptera</taxon>
        <taxon>Glossata</taxon>
        <taxon>Ditrysia</taxon>
        <taxon>Tineoidea</taxon>
        <taxon>Psychidae</taxon>
        <taxon>Oiketicinae</taxon>
        <taxon>Eumeta</taxon>
    </lineage>
</organism>
<evidence type="ECO:0000313" key="3">
    <source>
        <dbReference type="Proteomes" id="UP000299102"/>
    </source>
</evidence>
<sequence length="90" mass="9692">MGIEISIENENGTGTRPDSGARIGIENTTVIAMKINSKISRYRSKNGNLLLQISMAKKRPKLASRRWVIGIAGPGSYLTMEPEVSSTAAS</sequence>
<proteinExistence type="predicted"/>
<gene>
    <name evidence="2" type="ORF">EVAR_98309_1</name>
</gene>
<dbReference type="EMBL" id="BGZK01000787">
    <property type="protein sequence ID" value="GBP60413.1"/>
    <property type="molecule type" value="Genomic_DNA"/>
</dbReference>
<feature type="region of interest" description="Disordered" evidence="1">
    <location>
        <begin position="1"/>
        <end position="21"/>
    </location>
</feature>
<evidence type="ECO:0000313" key="2">
    <source>
        <dbReference type="EMBL" id="GBP60413.1"/>
    </source>
</evidence>
<accession>A0A4C1XB40</accession>
<name>A0A4C1XB40_EUMVA</name>
<protein>
    <submittedName>
        <fullName evidence="2">Uncharacterized protein</fullName>
    </submittedName>
</protein>
<reference evidence="2 3" key="1">
    <citation type="journal article" date="2019" name="Commun. Biol.">
        <title>The bagworm genome reveals a unique fibroin gene that provides high tensile strength.</title>
        <authorList>
            <person name="Kono N."/>
            <person name="Nakamura H."/>
            <person name="Ohtoshi R."/>
            <person name="Tomita M."/>
            <person name="Numata K."/>
            <person name="Arakawa K."/>
        </authorList>
    </citation>
    <scope>NUCLEOTIDE SEQUENCE [LARGE SCALE GENOMIC DNA]</scope>
</reference>
<dbReference type="AlphaFoldDB" id="A0A4C1XB40"/>
<comment type="caution">
    <text evidence="2">The sequence shown here is derived from an EMBL/GenBank/DDBJ whole genome shotgun (WGS) entry which is preliminary data.</text>
</comment>
<evidence type="ECO:0000256" key="1">
    <source>
        <dbReference type="SAM" id="MobiDB-lite"/>
    </source>
</evidence>
<keyword evidence="3" id="KW-1185">Reference proteome</keyword>